<dbReference type="InterPro" id="IPR029044">
    <property type="entry name" value="Nucleotide-diphossugar_trans"/>
</dbReference>
<dbReference type="EC" id="2.4.1.289" evidence="5"/>
<name>A0A221W1G7_9PSEU</name>
<keyword evidence="3 5" id="KW-0328">Glycosyltransferase</keyword>
<dbReference type="KEGG" id="ahg:AHOG_09730"/>
<evidence type="ECO:0000313" key="5">
    <source>
        <dbReference type="EMBL" id="ASO19590.1"/>
    </source>
</evidence>
<dbReference type="OrthoDB" id="9787979at2"/>
<dbReference type="SUPFAM" id="SSF53448">
    <property type="entry name" value="Nucleotide-diphospho-sugar transferases"/>
    <property type="match status" value="1"/>
</dbReference>
<dbReference type="InterPro" id="IPR001173">
    <property type="entry name" value="Glyco_trans_2-like"/>
</dbReference>
<dbReference type="GO" id="GO:0102096">
    <property type="term" value="F:decaprenyl-N-acetyl-alpha-D-glucosaminyl-pyrophosphate:dTDP-alpha-L-rhamnose rhamnosyltransferase activity"/>
    <property type="evidence" value="ECO:0007669"/>
    <property type="project" value="UniProtKB-EC"/>
</dbReference>
<accession>A0A221W1G7</accession>
<dbReference type="Gene3D" id="3.90.550.10">
    <property type="entry name" value="Spore Coat Polysaccharide Biosynthesis Protein SpsA, Chain A"/>
    <property type="match status" value="1"/>
</dbReference>
<reference evidence="5 6" key="1">
    <citation type="submission" date="2017-07" db="EMBL/GenBank/DDBJ databases">
        <title>Complete genome sequence of Actinoalloteichus hoggarensis DSM 45943, type strain of Actinoalloteichus hoggarensis.</title>
        <authorList>
            <person name="Ruckert C."/>
            <person name="Nouioui I."/>
            <person name="Willmese J."/>
            <person name="van Wezel G."/>
            <person name="Klenk H.-P."/>
            <person name="Kalinowski J."/>
            <person name="Zotchev S.B."/>
        </authorList>
    </citation>
    <scope>NUCLEOTIDE SEQUENCE [LARGE SCALE GENOMIC DNA]</scope>
    <source>
        <strain evidence="5 6">DSM 45943</strain>
    </source>
</reference>
<organism evidence="5 6">
    <name type="scientific">Actinoalloteichus hoggarensis</name>
    <dbReference type="NCBI Taxonomy" id="1470176"/>
    <lineage>
        <taxon>Bacteria</taxon>
        <taxon>Bacillati</taxon>
        <taxon>Actinomycetota</taxon>
        <taxon>Actinomycetes</taxon>
        <taxon>Pseudonocardiales</taxon>
        <taxon>Pseudonocardiaceae</taxon>
        <taxon>Actinoalloteichus</taxon>
    </lineage>
</organism>
<evidence type="ECO:0000256" key="4">
    <source>
        <dbReference type="ARBA" id="ARBA00022679"/>
    </source>
</evidence>
<evidence type="ECO:0000256" key="3">
    <source>
        <dbReference type="ARBA" id="ARBA00022676"/>
    </source>
</evidence>
<evidence type="ECO:0000256" key="1">
    <source>
        <dbReference type="ARBA" id="ARBA00004776"/>
    </source>
</evidence>
<keyword evidence="6" id="KW-1185">Reference proteome</keyword>
<dbReference type="RefSeq" id="WP_093941070.1">
    <property type="nucleotide sequence ID" value="NZ_CP022521.1"/>
</dbReference>
<comment type="similarity">
    <text evidence="2">Belongs to the glycosyltransferase 2 family.</text>
</comment>
<dbReference type="EMBL" id="CP022521">
    <property type="protein sequence ID" value="ASO19590.1"/>
    <property type="molecule type" value="Genomic_DNA"/>
</dbReference>
<comment type="pathway">
    <text evidence="1">Cell wall biogenesis; cell wall polysaccharide biosynthesis.</text>
</comment>
<evidence type="ECO:0000313" key="6">
    <source>
        <dbReference type="Proteomes" id="UP000204221"/>
    </source>
</evidence>
<dbReference type="AlphaFoldDB" id="A0A221W1G7"/>
<dbReference type="PANTHER" id="PTHR43179">
    <property type="entry name" value="RHAMNOSYLTRANSFERASE WBBL"/>
    <property type="match status" value="1"/>
</dbReference>
<sequence>MTADRITVVIITRDRREQLLETLAQMTALPDAAPIILVDNGSTDGTADAVAAAYPEVGLIRSARNLGAIGRNLAVRRVRTPYVAFCDDDTRWQPGVLTRAVTLLDRWPGLASVTGRCLVEPDLTEDPITPEMRDSPVAGPDWLPGPALLGVMAGLSAFRVSAFTQVGGFSSRMWLGGEEELLALDLASFGWWMCWVEDMVIHHAPSRQRDARQRRRLGIRNTLWTLWLRRPLRSALRRSAAVLRSAPADRATASAVAAALRGLPWVLRERRVVPARVEAGLLRLEESQRRSTARRYVG</sequence>
<gene>
    <name evidence="5" type="primary">wbbL1</name>
    <name evidence="5" type="ORF">AHOG_09730</name>
</gene>
<proteinExistence type="inferred from homology"/>
<dbReference type="Proteomes" id="UP000204221">
    <property type="component" value="Chromosome"/>
</dbReference>
<dbReference type="Pfam" id="PF00535">
    <property type="entry name" value="Glycos_transf_2"/>
    <property type="match status" value="1"/>
</dbReference>
<evidence type="ECO:0000256" key="2">
    <source>
        <dbReference type="ARBA" id="ARBA00006739"/>
    </source>
</evidence>
<keyword evidence="4 5" id="KW-0808">Transferase</keyword>
<protein>
    <submittedName>
        <fullName evidence="5">N-acetylglucosaminyl-diphospho-decaprenol L-rhamnosyltransferase</fullName>
        <ecNumber evidence="5">2.4.1.289</ecNumber>
    </submittedName>
</protein>
<dbReference type="PANTHER" id="PTHR43179:SF12">
    <property type="entry name" value="GALACTOFURANOSYLTRANSFERASE GLFT2"/>
    <property type="match status" value="1"/>
</dbReference>